<gene>
    <name evidence="1" type="ORF">H8L67_09720</name>
</gene>
<evidence type="ECO:0000313" key="1">
    <source>
        <dbReference type="EMBL" id="QYR52834.1"/>
    </source>
</evidence>
<accession>A0ABX8WPS4</accession>
<sequence length="136" mass="14388">MGFSHLKEKVDQAEKALEANERVVASDWRVFKQSWRDAWTPGRIIVAGLASGYVFGRIEPVSKSKASSIVNMLTAVGGLFASGTAKGAAIDAKNAANRVEQNVPAGAGEFPAQVAPVADDALKAETHEKLRKAGLI</sequence>
<name>A0ABX8WPS4_9GAMM</name>
<evidence type="ECO:0000313" key="2">
    <source>
        <dbReference type="Proteomes" id="UP000824755"/>
    </source>
</evidence>
<dbReference type="Proteomes" id="UP000824755">
    <property type="component" value="Chromosome"/>
</dbReference>
<protein>
    <recommendedName>
        <fullName evidence="3">Protein sip-5</fullName>
    </recommendedName>
</protein>
<reference evidence="1 2" key="1">
    <citation type="submission" date="2021-08" db="EMBL/GenBank/DDBJ databases">
        <title>Lysobacter sp. strain CJ11 Genome sequencing and assembly.</title>
        <authorList>
            <person name="Kim I."/>
        </authorList>
    </citation>
    <scope>NUCLEOTIDE SEQUENCE [LARGE SCALE GENOMIC DNA]</scope>
    <source>
        <strain evidence="1 2">CJ11</strain>
    </source>
</reference>
<dbReference type="EMBL" id="CP080544">
    <property type="protein sequence ID" value="QYR52834.1"/>
    <property type="molecule type" value="Genomic_DNA"/>
</dbReference>
<proteinExistence type="predicted"/>
<evidence type="ECO:0008006" key="3">
    <source>
        <dbReference type="Google" id="ProtNLM"/>
    </source>
</evidence>
<keyword evidence="2" id="KW-1185">Reference proteome</keyword>
<organism evidence="1 2">
    <name type="scientific">Lysobacter soyae</name>
    <dbReference type="NCBI Taxonomy" id="2764185"/>
    <lineage>
        <taxon>Bacteria</taxon>
        <taxon>Pseudomonadati</taxon>
        <taxon>Pseudomonadota</taxon>
        <taxon>Gammaproteobacteria</taxon>
        <taxon>Lysobacterales</taxon>
        <taxon>Lysobacteraceae</taxon>
        <taxon>Lysobacter</taxon>
    </lineage>
</organism>
<dbReference type="RefSeq" id="WP_220379654.1">
    <property type="nucleotide sequence ID" value="NZ_CP080544.1"/>
</dbReference>